<proteinExistence type="predicted"/>
<dbReference type="InParanoid" id="A0A0D1X9L2"/>
<accession>A0A0D1X9L2</accession>
<sequence length="167" mass="18681">MQNFADIPTPELLSIAEDLELEYKNLMTQIAFYSAMQVASLELDNRVQIALEKLKTAVIAFSNVERMVEAATKNAKPSAIFEQEKSRSQLPNKSFDIEQKRYTNESDSCDVAMKSIEPDVERLELQSALCGLIATVRNALNLKPRAHKKIELRGPSIRSRAPSPESG</sequence>
<dbReference type="EMBL" id="KN847593">
    <property type="protein sequence ID" value="KIV98865.1"/>
    <property type="molecule type" value="Genomic_DNA"/>
</dbReference>
<name>A0A0D1X9L2_9PEZI</name>
<dbReference type="GeneID" id="27317364"/>
<dbReference type="Proteomes" id="UP000053259">
    <property type="component" value="Unassembled WGS sequence"/>
</dbReference>
<evidence type="ECO:0000313" key="1">
    <source>
        <dbReference type="EMBL" id="KIV98865.1"/>
    </source>
</evidence>
<keyword evidence="2" id="KW-1185">Reference proteome</keyword>
<reference evidence="1 2" key="1">
    <citation type="submission" date="2015-01" db="EMBL/GenBank/DDBJ databases">
        <title>The Genome Sequence of Ochroconis gallopava CBS43764.</title>
        <authorList>
            <consortium name="The Broad Institute Genomics Platform"/>
            <person name="Cuomo C."/>
            <person name="de Hoog S."/>
            <person name="Gorbushina A."/>
            <person name="Stielow B."/>
            <person name="Teixiera M."/>
            <person name="Abouelleil A."/>
            <person name="Chapman S.B."/>
            <person name="Priest M."/>
            <person name="Young S.K."/>
            <person name="Wortman J."/>
            <person name="Nusbaum C."/>
            <person name="Birren B."/>
        </authorList>
    </citation>
    <scope>NUCLEOTIDE SEQUENCE [LARGE SCALE GENOMIC DNA]</scope>
    <source>
        <strain evidence="1 2">CBS 43764</strain>
    </source>
</reference>
<evidence type="ECO:0000313" key="2">
    <source>
        <dbReference type="Proteomes" id="UP000053259"/>
    </source>
</evidence>
<dbReference type="HOGENOM" id="CLU_1595831_0_0_1"/>
<dbReference type="RefSeq" id="XP_016208735.1">
    <property type="nucleotide sequence ID" value="XM_016363447.1"/>
</dbReference>
<protein>
    <submittedName>
        <fullName evidence="1">Uncharacterized protein</fullName>
    </submittedName>
</protein>
<gene>
    <name evidence="1" type="ORF">PV09_09391</name>
</gene>
<dbReference type="AlphaFoldDB" id="A0A0D1X9L2"/>
<dbReference type="VEuPathDB" id="FungiDB:PV09_09391"/>
<organism evidence="1 2">
    <name type="scientific">Verruconis gallopava</name>
    <dbReference type="NCBI Taxonomy" id="253628"/>
    <lineage>
        <taxon>Eukaryota</taxon>
        <taxon>Fungi</taxon>
        <taxon>Dikarya</taxon>
        <taxon>Ascomycota</taxon>
        <taxon>Pezizomycotina</taxon>
        <taxon>Dothideomycetes</taxon>
        <taxon>Pleosporomycetidae</taxon>
        <taxon>Venturiales</taxon>
        <taxon>Sympoventuriaceae</taxon>
        <taxon>Verruconis</taxon>
    </lineage>
</organism>